<feature type="transmembrane region" description="Helical" evidence="7">
    <location>
        <begin position="6"/>
        <end position="26"/>
    </location>
</feature>
<name>A0A0P4RCC2_9ACTN</name>
<dbReference type="InterPro" id="IPR027379">
    <property type="entry name" value="CLS_N"/>
</dbReference>
<sequence>MDYPLLNAFWTMCLIFLWVMWLILLFRIIGDIFRSHDLKGWGKTGWLVLVILLPFLGVFVYVIARGHGMSDREIAQAERQQKQLQEYLRKTVATGDDETSRHADSLAKLAELKNHGDITEEEFQKAKAKILA</sequence>
<feature type="transmembrane region" description="Helical" evidence="7">
    <location>
        <begin position="46"/>
        <end position="64"/>
    </location>
</feature>
<comment type="subcellular location">
    <subcellularLocation>
        <location evidence="1">Cell membrane</location>
        <topology evidence="1">Multi-pass membrane protein</topology>
    </subcellularLocation>
</comment>
<feature type="domain" description="SHOCT" evidence="8">
    <location>
        <begin position="104"/>
        <end position="131"/>
    </location>
</feature>
<dbReference type="Pfam" id="PF09851">
    <property type="entry name" value="SHOCT"/>
    <property type="match status" value="1"/>
</dbReference>
<evidence type="ECO:0000256" key="5">
    <source>
        <dbReference type="ARBA" id="ARBA00023136"/>
    </source>
</evidence>
<evidence type="ECO:0000256" key="4">
    <source>
        <dbReference type="ARBA" id="ARBA00022989"/>
    </source>
</evidence>
<dbReference type="RefSeq" id="WP_042158272.1">
    <property type="nucleotide sequence ID" value="NZ_BBNO01000007.1"/>
</dbReference>
<feature type="coiled-coil region" evidence="6">
    <location>
        <begin position="70"/>
        <end position="129"/>
    </location>
</feature>
<evidence type="ECO:0000259" key="8">
    <source>
        <dbReference type="Pfam" id="PF09851"/>
    </source>
</evidence>
<gene>
    <name evidence="10" type="ORF">TPA0598_07_04380</name>
</gene>
<evidence type="ECO:0000256" key="3">
    <source>
        <dbReference type="ARBA" id="ARBA00022692"/>
    </source>
</evidence>
<evidence type="ECO:0000256" key="2">
    <source>
        <dbReference type="ARBA" id="ARBA00022475"/>
    </source>
</evidence>
<proteinExistence type="predicted"/>
<comment type="caution">
    <text evidence="10">The sequence shown here is derived from an EMBL/GenBank/DDBJ whole genome shotgun (WGS) entry which is preliminary data.</text>
</comment>
<evidence type="ECO:0000256" key="1">
    <source>
        <dbReference type="ARBA" id="ARBA00004651"/>
    </source>
</evidence>
<keyword evidence="5 7" id="KW-0472">Membrane</keyword>
<evidence type="ECO:0000313" key="10">
    <source>
        <dbReference type="EMBL" id="GAO10714.1"/>
    </source>
</evidence>
<reference evidence="11" key="1">
    <citation type="submission" date="2014-09" db="EMBL/GenBank/DDBJ databases">
        <title>Whole genome shotgun sequence of Streptomyces sp. NBRC 110027.</title>
        <authorList>
            <person name="Komaki H."/>
            <person name="Ichikawa N."/>
            <person name="Katano-Makiyama Y."/>
            <person name="Hosoyama A."/>
            <person name="Hashimoto M."/>
            <person name="Uohara A."/>
            <person name="Kitahashi Y."/>
            <person name="Ohji S."/>
            <person name="Kimura A."/>
            <person name="Yamazoe A."/>
            <person name="Igarashi Y."/>
            <person name="Fujita N."/>
        </authorList>
    </citation>
    <scope>NUCLEOTIDE SEQUENCE [LARGE SCALE GENOMIC DNA]</scope>
    <source>
        <strain evidence="11">NBRC 110027</strain>
    </source>
</reference>
<keyword evidence="4 7" id="KW-1133">Transmembrane helix</keyword>
<dbReference type="EMBL" id="BBNO01000007">
    <property type="protein sequence ID" value="GAO10714.1"/>
    <property type="molecule type" value="Genomic_DNA"/>
</dbReference>
<accession>A0A0P4RCC2</accession>
<reference evidence="10 11" key="2">
    <citation type="journal article" date="2015" name="Stand. Genomic Sci.">
        <title>Draft genome sequence of marine-derived Streptomyces sp. TP-A0598, a producer of anti-MRSA antibiotic lydicamycins.</title>
        <authorList>
            <person name="Komaki H."/>
            <person name="Ichikawa N."/>
            <person name="Hosoyama A."/>
            <person name="Fujita N."/>
            <person name="Igarashi Y."/>
        </authorList>
    </citation>
    <scope>NUCLEOTIDE SEQUENCE [LARGE SCALE GENOMIC DNA]</scope>
    <source>
        <strain evidence="10 11">NBRC 110027</strain>
    </source>
</reference>
<dbReference type="AlphaFoldDB" id="A0A0P4RCC2"/>
<evidence type="ECO:0000313" key="11">
    <source>
        <dbReference type="Proteomes" id="UP000048965"/>
    </source>
</evidence>
<feature type="domain" description="Cardiolipin synthase N-terminal" evidence="9">
    <location>
        <begin position="19"/>
        <end position="65"/>
    </location>
</feature>
<dbReference type="OrthoDB" id="7596142at2"/>
<protein>
    <recommendedName>
        <fullName evidence="12">SHOCT domain-containing protein</fullName>
    </recommendedName>
</protein>
<keyword evidence="2" id="KW-1003">Cell membrane</keyword>
<dbReference type="GO" id="GO:0005886">
    <property type="term" value="C:plasma membrane"/>
    <property type="evidence" value="ECO:0007669"/>
    <property type="project" value="UniProtKB-SubCell"/>
</dbReference>
<dbReference type="InterPro" id="IPR018649">
    <property type="entry name" value="SHOCT"/>
</dbReference>
<keyword evidence="6" id="KW-0175">Coiled coil</keyword>
<evidence type="ECO:0008006" key="12">
    <source>
        <dbReference type="Google" id="ProtNLM"/>
    </source>
</evidence>
<keyword evidence="3 7" id="KW-0812">Transmembrane</keyword>
<evidence type="ECO:0000259" key="9">
    <source>
        <dbReference type="Pfam" id="PF13396"/>
    </source>
</evidence>
<evidence type="ECO:0000256" key="7">
    <source>
        <dbReference type="SAM" id="Phobius"/>
    </source>
</evidence>
<dbReference type="Proteomes" id="UP000048965">
    <property type="component" value="Unassembled WGS sequence"/>
</dbReference>
<evidence type="ECO:0000256" key="6">
    <source>
        <dbReference type="SAM" id="Coils"/>
    </source>
</evidence>
<dbReference type="Pfam" id="PF13396">
    <property type="entry name" value="PLDc_N"/>
    <property type="match status" value="1"/>
</dbReference>
<organism evidence="10 11">
    <name type="scientific">Streptomyces lydicamycinicus</name>
    <dbReference type="NCBI Taxonomy" id="1546107"/>
    <lineage>
        <taxon>Bacteria</taxon>
        <taxon>Bacillati</taxon>
        <taxon>Actinomycetota</taxon>
        <taxon>Actinomycetes</taxon>
        <taxon>Kitasatosporales</taxon>
        <taxon>Streptomycetaceae</taxon>
        <taxon>Streptomyces</taxon>
    </lineage>
</organism>
<keyword evidence="11" id="KW-1185">Reference proteome</keyword>